<dbReference type="EMBL" id="CP127295">
    <property type="protein sequence ID" value="WIY04308.1"/>
    <property type="molecule type" value="Genomic_DNA"/>
</dbReference>
<evidence type="ECO:0000256" key="6">
    <source>
        <dbReference type="ARBA" id="ARBA00022840"/>
    </source>
</evidence>
<evidence type="ECO:0000256" key="7">
    <source>
        <dbReference type="PROSITE-ProRule" id="PRU10141"/>
    </source>
</evidence>
<protein>
    <recommendedName>
        <fullName evidence="1">non-specific serine/threonine protein kinase</fullName>
        <ecNumber evidence="1">2.7.11.1</ecNumber>
    </recommendedName>
</protein>
<dbReference type="PROSITE" id="PS00107">
    <property type="entry name" value="PROTEIN_KINASE_ATP"/>
    <property type="match status" value="1"/>
</dbReference>
<keyword evidence="2" id="KW-0723">Serine/threonine-protein kinase</keyword>
<evidence type="ECO:0000256" key="2">
    <source>
        <dbReference type="ARBA" id="ARBA00022527"/>
    </source>
</evidence>
<dbReference type="RefSeq" id="WP_286000639.1">
    <property type="nucleotide sequence ID" value="NZ_CP127295.1"/>
</dbReference>
<keyword evidence="9" id="KW-0812">Transmembrane</keyword>
<keyword evidence="9" id="KW-0472">Membrane</keyword>
<keyword evidence="4 7" id="KW-0547">Nucleotide-binding</keyword>
<dbReference type="CDD" id="cd14014">
    <property type="entry name" value="STKc_PknB_like"/>
    <property type="match status" value="1"/>
</dbReference>
<evidence type="ECO:0000313" key="11">
    <source>
        <dbReference type="EMBL" id="WIY04308.1"/>
    </source>
</evidence>
<dbReference type="PROSITE" id="PS00108">
    <property type="entry name" value="PROTEIN_KINASE_ST"/>
    <property type="match status" value="1"/>
</dbReference>
<feature type="domain" description="Protein kinase" evidence="10">
    <location>
        <begin position="8"/>
        <end position="262"/>
    </location>
</feature>
<dbReference type="PANTHER" id="PTHR43289">
    <property type="entry name" value="MITOGEN-ACTIVATED PROTEIN KINASE KINASE KINASE 20-RELATED"/>
    <property type="match status" value="1"/>
</dbReference>
<evidence type="ECO:0000313" key="12">
    <source>
        <dbReference type="Proteomes" id="UP001239397"/>
    </source>
</evidence>
<dbReference type="GO" id="GO:0005524">
    <property type="term" value="F:ATP binding"/>
    <property type="evidence" value="ECO:0007669"/>
    <property type="project" value="UniProtKB-UniRule"/>
</dbReference>
<dbReference type="SUPFAM" id="SSF56112">
    <property type="entry name" value="Protein kinase-like (PK-like)"/>
    <property type="match status" value="1"/>
</dbReference>
<dbReference type="InterPro" id="IPR017441">
    <property type="entry name" value="Protein_kinase_ATP_BS"/>
</dbReference>
<dbReference type="InterPro" id="IPR008271">
    <property type="entry name" value="Ser/Thr_kinase_AS"/>
</dbReference>
<accession>A0A9Y2NLY8</accession>
<evidence type="ECO:0000256" key="8">
    <source>
        <dbReference type="SAM" id="MobiDB-lite"/>
    </source>
</evidence>
<dbReference type="PANTHER" id="PTHR43289:SF6">
    <property type="entry name" value="SERINE_THREONINE-PROTEIN KINASE NEKL-3"/>
    <property type="match status" value="1"/>
</dbReference>
<dbReference type="InterPro" id="IPR000719">
    <property type="entry name" value="Prot_kinase_dom"/>
</dbReference>
<dbReference type="SMART" id="SM00220">
    <property type="entry name" value="S_TKc"/>
    <property type="match status" value="1"/>
</dbReference>
<keyword evidence="5 11" id="KW-0418">Kinase</keyword>
<keyword evidence="3 11" id="KW-0808">Transferase</keyword>
<dbReference type="Gene3D" id="1.10.510.10">
    <property type="entry name" value="Transferase(Phosphotransferase) domain 1"/>
    <property type="match status" value="1"/>
</dbReference>
<sequence>MRLVAGRYAISAELGRGGMGVVWRAEDRVLGRPVALKELATPPGTNLERVMREARTAGRLNDPGVVTVYDVVSEQGATFIVMELVVAPTLADVVGREGPLANDRVAALGLQVLGALESAHAAGVVHRDVKPSNIMVLPGDRVKLADFGIARAMDDPALTQTGGVMGSPGYMAPELFAGAGPSPASDLWSLGATLFHAAEGRAPFQRTTTAATLHAIMYDQPVLERCRGPLADAVRGLLTQSASDRLSASGLRGLLQTARTAITDSPTQAVDPAALPTIVFEPVTAKVAPPSPTTVDWEPRRKRRLPLVLTGVAVAVVAALGTVFLLKPDRTTPVAAGATPTSTSATPTTSKKPSSKKPTPSPSTSALPGASATVPPPSTTTGEKPHPAEVPLIRYHQPDGGHFSGTKKIGPPAGFTKEGVFGSLVATAEPGTRKLFACKVKDGKDWFTSPDQSGKCEGQQSLGLLGHIYANPPSWAGARALYRCNAGASHFDSLDAGCEGKTKEFLMGYVVV</sequence>
<evidence type="ECO:0000256" key="4">
    <source>
        <dbReference type="ARBA" id="ARBA00022741"/>
    </source>
</evidence>
<dbReference type="EC" id="2.7.11.1" evidence="1"/>
<feature type="region of interest" description="Disordered" evidence="8">
    <location>
        <begin position="332"/>
        <end position="387"/>
    </location>
</feature>
<proteinExistence type="predicted"/>
<reference evidence="11 12" key="1">
    <citation type="submission" date="2023-06" db="EMBL/GenBank/DDBJ databases">
        <authorList>
            <person name="Oyuntsetseg B."/>
            <person name="Kim S.B."/>
        </authorList>
    </citation>
    <scope>NUCLEOTIDE SEQUENCE [LARGE SCALE GENOMIC DNA]</scope>
    <source>
        <strain evidence="11 12">4-36</strain>
    </source>
</reference>
<evidence type="ECO:0000256" key="1">
    <source>
        <dbReference type="ARBA" id="ARBA00012513"/>
    </source>
</evidence>
<dbReference type="InterPro" id="IPR011009">
    <property type="entry name" value="Kinase-like_dom_sf"/>
</dbReference>
<evidence type="ECO:0000256" key="3">
    <source>
        <dbReference type="ARBA" id="ARBA00022679"/>
    </source>
</evidence>
<gene>
    <name evidence="11" type="ORF">QRX60_10850</name>
</gene>
<evidence type="ECO:0000256" key="9">
    <source>
        <dbReference type="SAM" id="Phobius"/>
    </source>
</evidence>
<dbReference type="KEGG" id="amog:QRX60_10850"/>
<keyword evidence="12" id="KW-1185">Reference proteome</keyword>
<dbReference type="PROSITE" id="PS50011">
    <property type="entry name" value="PROTEIN_KINASE_DOM"/>
    <property type="match status" value="1"/>
</dbReference>
<dbReference type="GO" id="GO:0004674">
    <property type="term" value="F:protein serine/threonine kinase activity"/>
    <property type="evidence" value="ECO:0007669"/>
    <property type="project" value="UniProtKB-KW"/>
</dbReference>
<dbReference type="AlphaFoldDB" id="A0A9Y2NLY8"/>
<evidence type="ECO:0000259" key="10">
    <source>
        <dbReference type="PROSITE" id="PS50011"/>
    </source>
</evidence>
<organism evidence="11 12">
    <name type="scientific">Amycolatopsis mongoliensis</name>
    <dbReference type="NCBI Taxonomy" id="715475"/>
    <lineage>
        <taxon>Bacteria</taxon>
        <taxon>Bacillati</taxon>
        <taxon>Actinomycetota</taxon>
        <taxon>Actinomycetes</taxon>
        <taxon>Pseudonocardiales</taxon>
        <taxon>Pseudonocardiaceae</taxon>
        <taxon>Amycolatopsis</taxon>
    </lineage>
</organism>
<name>A0A9Y2NLY8_9PSEU</name>
<dbReference type="Gene3D" id="3.30.200.20">
    <property type="entry name" value="Phosphorylase Kinase, domain 1"/>
    <property type="match status" value="1"/>
</dbReference>
<dbReference type="Pfam" id="PF00069">
    <property type="entry name" value="Pkinase"/>
    <property type="match status" value="1"/>
</dbReference>
<keyword evidence="6 7" id="KW-0067">ATP-binding</keyword>
<feature type="binding site" evidence="7">
    <location>
        <position position="37"/>
    </location>
    <ligand>
        <name>ATP</name>
        <dbReference type="ChEBI" id="CHEBI:30616"/>
    </ligand>
</feature>
<keyword evidence="9" id="KW-1133">Transmembrane helix</keyword>
<feature type="transmembrane region" description="Helical" evidence="9">
    <location>
        <begin position="307"/>
        <end position="326"/>
    </location>
</feature>
<dbReference type="Proteomes" id="UP001239397">
    <property type="component" value="Chromosome"/>
</dbReference>
<feature type="compositionally biased region" description="Low complexity" evidence="8">
    <location>
        <begin position="332"/>
        <end position="373"/>
    </location>
</feature>
<evidence type="ECO:0000256" key="5">
    <source>
        <dbReference type="ARBA" id="ARBA00022777"/>
    </source>
</evidence>